<feature type="compositionally biased region" description="Basic and acidic residues" evidence="2">
    <location>
        <begin position="212"/>
        <end position="228"/>
    </location>
</feature>
<feature type="compositionally biased region" description="Polar residues" evidence="2">
    <location>
        <begin position="132"/>
        <end position="141"/>
    </location>
</feature>
<feature type="compositionally biased region" description="Polar residues" evidence="2">
    <location>
        <begin position="175"/>
        <end position="188"/>
    </location>
</feature>
<dbReference type="EMBL" id="JABFDY010000017">
    <property type="protein sequence ID" value="KAF7694832.1"/>
    <property type="molecule type" value="Genomic_DNA"/>
</dbReference>
<feature type="compositionally biased region" description="Low complexity" evidence="2">
    <location>
        <begin position="332"/>
        <end position="344"/>
    </location>
</feature>
<feature type="coiled-coil region" evidence="1">
    <location>
        <begin position="624"/>
        <end position="662"/>
    </location>
</feature>
<comment type="caution">
    <text evidence="3">The sequence shown here is derived from an EMBL/GenBank/DDBJ whole genome shotgun (WGS) entry which is preliminary data.</text>
</comment>
<feature type="region of interest" description="Disordered" evidence="2">
    <location>
        <begin position="706"/>
        <end position="947"/>
    </location>
</feature>
<feature type="compositionally biased region" description="Polar residues" evidence="2">
    <location>
        <begin position="562"/>
        <end position="588"/>
    </location>
</feature>
<protein>
    <submittedName>
        <fullName evidence="3">Uncharacterized protein</fullName>
    </submittedName>
</protein>
<feature type="region of interest" description="Disordered" evidence="2">
    <location>
        <begin position="562"/>
        <end position="605"/>
    </location>
</feature>
<evidence type="ECO:0000313" key="3">
    <source>
        <dbReference type="EMBL" id="KAF7694832.1"/>
    </source>
</evidence>
<feature type="compositionally biased region" description="Polar residues" evidence="2">
    <location>
        <begin position="596"/>
        <end position="605"/>
    </location>
</feature>
<gene>
    <name evidence="3" type="ORF">HF521_006555</name>
</gene>
<keyword evidence="1" id="KW-0175">Coiled coil</keyword>
<evidence type="ECO:0000256" key="1">
    <source>
        <dbReference type="SAM" id="Coils"/>
    </source>
</evidence>
<dbReference type="Proteomes" id="UP000606274">
    <property type="component" value="Unassembled WGS sequence"/>
</dbReference>
<feature type="compositionally biased region" description="Basic and acidic residues" evidence="2">
    <location>
        <begin position="711"/>
        <end position="733"/>
    </location>
</feature>
<proteinExistence type="predicted"/>
<accession>A0A8T0ARK7</accession>
<feature type="compositionally biased region" description="Basic and acidic residues" evidence="2">
    <location>
        <begin position="782"/>
        <end position="947"/>
    </location>
</feature>
<evidence type="ECO:0000256" key="2">
    <source>
        <dbReference type="SAM" id="MobiDB-lite"/>
    </source>
</evidence>
<feature type="region of interest" description="Disordered" evidence="2">
    <location>
        <begin position="50"/>
        <end position="448"/>
    </location>
</feature>
<feature type="compositionally biased region" description="Basic and acidic residues" evidence="2">
    <location>
        <begin position="397"/>
        <end position="406"/>
    </location>
</feature>
<dbReference type="PANTHER" id="PTHR22042">
    <property type="entry name" value="TANKYRASE 1 BINDING PROTEIN"/>
    <property type="match status" value="1"/>
</dbReference>
<evidence type="ECO:0000313" key="4">
    <source>
        <dbReference type="Proteomes" id="UP000606274"/>
    </source>
</evidence>
<feature type="compositionally biased region" description="Pro residues" evidence="2">
    <location>
        <begin position="382"/>
        <end position="396"/>
    </location>
</feature>
<reference evidence="3" key="1">
    <citation type="submission" date="2020-08" db="EMBL/GenBank/DDBJ databases">
        <title>Chromosome-level assembly of Southern catfish (Silurus meridionalis) provides insights into visual adaptation to the nocturnal and benthic lifestyles.</title>
        <authorList>
            <person name="Zhang Y."/>
            <person name="Wang D."/>
            <person name="Peng Z."/>
        </authorList>
    </citation>
    <scope>NUCLEOTIDE SEQUENCE</scope>
    <source>
        <strain evidence="3">SWU-2019-XX</strain>
        <tissue evidence="3">Muscle</tissue>
    </source>
</reference>
<dbReference type="AlphaFoldDB" id="A0A8T0ARK7"/>
<feature type="compositionally biased region" description="Basic and acidic residues" evidence="2">
    <location>
        <begin position="110"/>
        <end position="131"/>
    </location>
</feature>
<feature type="compositionally biased region" description="Basic and acidic residues" evidence="2">
    <location>
        <begin position="291"/>
        <end position="322"/>
    </location>
</feature>
<dbReference type="InterPro" id="IPR040006">
    <property type="entry name" value="TNKS1BP1-like"/>
</dbReference>
<keyword evidence="4" id="KW-1185">Reference proteome</keyword>
<dbReference type="PANTHER" id="PTHR22042:SF3">
    <property type="entry name" value="RIKEN CDNA 2900026A02 GENE"/>
    <property type="match status" value="1"/>
</dbReference>
<organism evidence="3 4">
    <name type="scientific">Silurus meridionalis</name>
    <name type="common">Southern catfish</name>
    <name type="synonym">Silurus soldatovi meridionalis</name>
    <dbReference type="NCBI Taxonomy" id="175797"/>
    <lineage>
        <taxon>Eukaryota</taxon>
        <taxon>Metazoa</taxon>
        <taxon>Chordata</taxon>
        <taxon>Craniata</taxon>
        <taxon>Vertebrata</taxon>
        <taxon>Euteleostomi</taxon>
        <taxon>Actinopterygii</taxon>
        <taxon>Neopterygii</taxon>
        <taxon>Teleostei</taxon>
        <taxon>Ostariophysi</taxon>
        <taxon>Siluriformes</taxon>
        <taxon>Siluridae</taxon>
        <taxon>Silurus</taxon>
    </lineage>
</organism>
<sequence>MRERKGRKCEMNITAVAIETRAPLQTVDSQAGAAMATQVELEPGMVSSRLHLSPLTDSSNKNLMEDSSIISSDHKKPTPAPKPRLTPKPFAVQRSTTIRPITAPRPQTKPKPELFFKPEPLSKPKPGERTKPTSSPGSSSEAKPEPVSPSPPNDSGKLKASDTAGVIRRTDVGPSASSTKPSELSSRPKTGGSLTRAKSMGFLGNVGLEEELCNKGDEVVRRPHETRSSRPRPVSAIFLPEATSASTSTPPRVERRPLPSDLTAKFEPFIQRPSLTGESKENTPTTPSPEGEVRRGEKDQTELDRGVWKKDIEGPDAKRLERTGSSIKRRISLLLDSSSSTFSLPAPRGTEPRSPAPAIVDTDGAVGVKQRIKELTEDFSAPPTPPQKPQVKPRPLPTDKTKRFASDAESTSSSELKGVQTGAEELGKKSKELPPTGQMKPQEDQDLPANVASGVQTVRASLFENVVEKHSVQMMEDTNSGVVKPAPRRSLSLRNKGSSLFSFPAEDDDRSLVKVMYQNLTSPSSPKRIDHIFDMVSAVEESRAVSVSVPAAHLEEKALTLRRSNAALQQPTINDGMTGNEESSGTGESTKDNDRQSAGSATEKSNTRYLRVGALSKWDEMYVDKESELEMAKQKEMVKKMEEELQRQMEVHLAAIADIEDDELEIEAETEKENTAGLRQSKVPEPVARPRATYFALTGQMNEVVHQSAGMDKEEMIRNDKRRSAEDRDKPDMPFEDFSVKVGNRGFQNRVPSIRRNPSVEPAYRKSPPEGLQTGTQWNIGQEKEKEHQRAMEQKELERQRELERQKEMERQRELERQKEMERQRELERQKEMERQRELERQKEMERQRELERQKEMERQRELERQKEMERQRELERQKEMERQRELERQKEMERQRELERQKEMERQRDLERQRELEMERQKEIERQRELERQKEMERQKQLERERQIELERKAAERKLEQQKEMERQRRDF</sequence>
<feature type="compositionally biased region" description="Polar residues" evidence="2">
    <location>
        <begin position="273"/>
        <end position="285"/>
    </location>
</feature>
<name>A0A8T0ARK7_SILME</name>